<evidence type="ECO:0000313" key="2">
    <source>
        <dbReference type="EMBL" id="OSO92256.1"/>
    </source>
</evidence>
<dbReference type="Proteomes" id="UP000192997">
    <property type="component" value="Unassembled WGS sequence"/>
</dbReference>
<evidence type="ECO:0000313" key="3">
    <source>
        <dbReference type="Proteomes" id="UP000192997"/>
    </source>
</evidence>
<name>A0A1X4G8G9_9CYAN</name>
<feature type="transmembrane region" description="Helical" evidence="1">
    <location>
        <begin position="72"/>
        <end position="92"/>
    </location>
</feature>
<dbReference type="EMBL" id="NBYN01000032">
    <property type="protein sequence ID" value="OSO92256.1"/>
    <property type="molecule type" value="Genomic_DNA"/>
</dbReference>
<feature type="transmembrane region" description="Helical" evidence="1">
    <location>
        <begin position="12"/>
        <end position="32"/>
    </location>
</feature>
<dbReference type="AlphaFoldDB" id="A0A1X4G8G9"/>
<gene>
    <name evidence="2" type="ORF">B7O87_06750</name>
</gene>
<accession>A0A1X4G8G9</accession>
<dbReference type="RefSeq" id="WP_085727771.1">
    <property type="nucleotide sequence ID" value="NZ_NBYN01000032.1"/>
</dbReference>
<organism evidence="2 3">
    <name type="scientific">Cylindrospermopsis raciborskii CENA303</name>
    <dbReference type="NCBI Taxonomy" id="1170769"/>
    <lineage>
        <taxon>Bacteria</taxon>
        <taxon>Bacillati</taxon>
        <taxon>Cyanobacteriota</taxon>
        <taxon>Cyanophyceae</taxon>
        <taxon>Nostocales</taxon>
        <taxon>Aphanizomenonaceae</taxon>
        <taxon>Cylindrospermopsis</taxon>
    </lineage>
</organism>
<keyword evidence="1" id="KW-0812">Transmembrane</keyword>
<comment type="caution">
    <text evidence="2">The sequence shown here is derived from an EMBL/GenBank/DDBJ whole genome shotgun (WGS) entry which is preliminary data.</text>
</comment>
<evidence type="ECO:0000256" key="1">
    <source>
        <dbReference type="SAM" id="Phobius"/>
    </source>
</evidence>
<keyword evidence="1" id="KW-1133">Transmembrane helix</keyword>
<keyword evidence="1" id="KW-0472">Membrane</keyword>
<proteinExistence type="predicted"/>
<feature type="transmembrane region" description="Helical" evidence="1">
    <location>
        <begin position="112"/>
        <end position="130"/>
    </location>
</feature>
<protein>
    <submittedName>
        <fullName evidence="2">Uncharacterized protein</fullName>
    </submittedName>
</protein>
<reference evidence="3" key="1">
    <citation type="submission" date="2017-04" db="EMBL/GenBank/DDBJ databases">
        <authorList>
            <person name="Abreu V.A."/>
            <person name="Popin R.V."/>
            <person name="Rigonato J."/>
            <person name="Andreote A.P."/>
            <person name="Schaker P.C."/>
            <person name="Hoff-Risseti C."/>
            <person name="Alvarenga D.O."/>
            <person name="Varani A.M."/>
            <person name="Fiore M.F."/>
        </authorList>
    </citation>
    <scope>NUCLEOTIDE SEQUENCE [LARGE SCALE GENOMIC DNA]</scope>
    <source>
        <strain evidence="3">CENA303</strain>
    </source>
</reference>
<sequence>MTPTLLGRWQTRVLLLLTVGNLVSLPFARGFLGHGSAIYFWVVFYVGLFGLAWDIVYDFLQKYLWDHDWPGVFQFYAGIVEGVFLGAILGTIGLPKIPRAEFQLVTFIQHYGMVWLGVYLSAWIVMRLLFPRWRFRGGEWLGNWPKGS</sequence>
<feature type="transmembrane region" description="Helical" evidence="1">
    <location>
        <begin position="38"/>
        <end position="60"/>
    </location>
</feature>